<organism evidence="2 3">
    <name type="scientific">Actinomadura nitritigenes</name>
    <dbReference type="NCBI Taxonomy" id="134602"/>
    <lineage>
        <taxon>Bacteria</taxon>
        <taxon>Bacillati</taxon>
        <taxon>Actinomycetota</taxon>
        <taxon>Actinomycetes</taxon>
        <taxon>Streptosporangiales</taxon>
        <taxon>Thermomonosporaceae</taxon>
        <taxon>Actinomadura</taxon>
    </lineage>
</organism>
<dbReference type="InterPro" id="IPR034768">
    <property type="entry name" value="4FE4S_WBL"/>
</dbReference>
<gene>
    <name evidence="2" type="ORF">J4557_15480</name>
</gene>
<accession>A0ABS3QZC5</accession>
<protein>
    <submittedName>
        <fullName evidence="2">WhiB family transcriptional regulator</fullName>
    </submittedName>
</protein>
<dbReference type="PROSITE" id="PS51674">
    <property type="entry name" value="4FE4S_WBL"/>
    <property type="match status" value="1"/>
</dbReference>
<dbReference type="Proteomes" id="UP000666915">
    <property type="component" value="Unassembled WGS sequence"/>
</dbReference>
<proteinExistence type="predicted"/>
<evidence type="ECO:0000259" key="1">
    <source>
        <dbReference type="PROSITE" id="PS51674"/>
    </source>
</evidence>
<name>A0ABS3QZC5_9ACTN</name>
<evidence type="ECO:0000313" key="3">
    <source>
        <dbReference type="Proteomes" id="UP000666915"/>
    </source>
</evidence>
<dbReference type="Pfam" id="PF02467">
    <property type="entry name" value="Whib"/>
    <property type="match status" value="1"/>
</dbReference>
<evidence type="ECO:0000313" key="2">
    <source>
        <dbReference type="EMBL" id="MBO2438922.1"/>
    </source>
</evidence>
<sequence length="147" mass="15570">MTVYRSQSLALGAQATKHAAEGRAFRPITDPNEVPVSRSLSPFTALAGADLRGMPITGAQCRFDPELHTGPDAEETPDECAARELVAAEVCESCPLRGACFELAMRIRPEFGVWAGFTAAELATLAALVDNDAADSHPSDLDLNEVA</sequence>
<dbReference type="RefSeq" id="WP_208267230.1">
    <property type="nucleotide sequence ID" value="NZ_BAAAGM010000031.1"/>
</dbReference>
<dbReference type="EMBL" id="JAGEOK010000009">
    <property type="protein sequence ID" value="MBO2438922.1"/>
    <property type="molecule type" value="Genomic_DNA"/>
</dbReference>
<keyword evidence="3" id="KW-1185">Reference proteome</keyword>
<comment type="caution">
    <text evidence="2">The sequence shown here is derived from an EMBL/GenBank/DDBJ whole genome shotgun (WGS) entry which is preliminary data.</text>
</comment>
<feature type="domain" description="4Fe-4S Wbl-type" evidence="1">
    <location>
        <begin position="60"/>
        <end position="124"/>
    </location>
</feature>
<reference evidence="2 3" key="1">
    <citation type="submission" date="2021-03" db="EMBL/GenBank/DDBJ databases">
        <authorList>
            <person name="Kanchanasin P."/>
            <person name="Saeng-In P."/>
            <person name="Phongsopitanun W."/>
            <person name="Yuki M."/>
            <person name="Kudo T."/>
            <person name="Ohkuma M."/>
            <person name="Tanasupawat S."/>
        </authorList>
    </citation>
    <scope>NUCLEOTIDE SEQUENCE [LARGE SCALE GENOMIC DNA]</scope>
    <source>
        <strain evidence="2 3">L46</strain>
    </source>
</reference>